<proteinExistence type="predicted"/>
<accession>A0A183D8P4</accession>
<dbReference type="Pfam" id="PF22493">
    <property type="entry name" value="PUF_NOP9"/>
    <property type="match status" value="1"/>
</dbReference>
<evidence type="ECO:0000256" key="3">
    <source>
        <dbReference type="ARBA" id="ARBA00022782"/>
    </source>
</evidence>
<keyword evidence="7" id="KW-1185">Reference proteome</keyword>
<dbReference type="PROSITE" id="PS50302">
    <property type="entry name" value="PUM"/>
    <property type="match status" value="1"/>
</dbReference>
<dbReference type="SUPFAM" id="SSF48371">
    <property type="entry name" value="ARM repeat"/>
    <property type="match status" value="1"/>
</dbReference>
<gene>
    <name evidence="6" type="ORF">GPUH_LOCUS5087</name>
</gene>
<evidence type="ECO:0000256" key="1">
    <source>
        <dbReference type="ARBA" id="ARBA00022473"/>
    </source>
</evidence>
<dbReference type="Gene3D" id="1.25.10.10">
    <property type="entry name" value="Leucine-rich Repeat Variant"/>
    <property type="match status" value="1"/>
</dbReference>
<dbReference type="SMART" id="SM00025">
    <property type="entry name" value="Pumilio"/>
    <property type="match status" value="4"/>
</dbReference>
<reference evidence="6 7" key="2">
    <citation type="submission" date="2018-11" db="EMBL/GenBank/DDBJ databases">
        <authorList>
            <consortium name="Pathogen Informatics"/>
        </authorList>
    </citation>
    <scope>NUCLEOTIDE SEQUENCE [LARGE SCALE GENOMIC DNA]</scope>
</reference>
<dbReference type="AlphaFoldDB" id="A0A183D8P4"/>
<dbReference type="GO" id="GO:0005737">
    <property type="term" value="C:cytoplasm"/>
    <property type="evidence" value="ECO:0007669"/>
    <property type="project" value="TreeGrafter"/>
</dbReference>
<feature type="domain" description="PUM-HD" evidence="5">
    <location>
        <begin position="1"/>
        <end position="188"/>
    </location>
</feature>
<dbReference type="PANTHER" id="PTHR12537:SF112">
    <property type="entry name" value="FEM-3 MRNA-BINDING FACTOR 1-RELATED"/>
    <property type="match status" value="1"/>
</dbReference>
<organism evidence="8">
    <name type="scientific">Gongylonema pulchrum</name>
    <dbReference type="NCBI Taxonomy" id="637853"/>
    <lineage>
        <taxon>Eukaryota</taxon>
        <taxon>Metazoa</taxon>
        <taxon>Ecdysozoa</taxon>
        <taxon>Nematoda</taxon>
        <taxon>Chromadorea</taxon>
        <taxon>Rhabditida</taxon>
        <taxon>Spirurina</taxon>
        <taxon>Spiruromorpha</taxon>
        <taxon>Spiruroidea</taxon>
        <taxon>Gongylonematidae</taxon>
        <taxon>Gongylonema</taxon>
    </lineage>
</organism>
<dbReference type="InterPro" id="IPR033133">
    <property type="entry name" value="PUM-HD"/>
</dbReference>
<dbReference type="PROSITE" id="PS50303">
    <property type="entry name" value="PUM_HD"/>
    <property type="match status" value="1"/>
</dbReference>
<dbReference type="EMBL" id="UYRT01010309">
    <property type="protein sequence ID" value="VDK48954.1"/>
    <property type="molecule type" value="Genomic_DNA"/>
</dbReference>
<keyword evidence="3" id="KW-0221">Differentiation</keyword>
<dbReference type="PANTHER" id="PTHR12537">
    <property type="entry name" value="RNA BINDING PROTEIN PUMILIO-RELATED"/>
    <property type="match status" value="1"/>
</dbReference>
<sequence length="188" mass="21187">MQRKQLLDTINGSECRFATNASASAILQDLLSHLLPTQYGFIVMTIASSNESFKEVAQNKYGCRVIKCALQDLERTVYGEVDRSAAEKQSARDSLTRLLCRLTDNCTELTNHRYGSRVIRCAIRSKNLSAVRDYIIRRSVLGHVEALYRNDFSLKVVQLSLKHASPELKDQLMAKIDGARSSREHSAH</sequence>
<dbReference type="InterPro" id="IPR016024">
    <property type="entry name" value="ARM-type_fold"/>
</dbReference>
<evidence type="ECO:0000256" key="2">
    <source>
        <dbReference type="ARBA" id="ARBA00022737"/>
    </source>
</evidence>
<reference evidence="8" key="1">
    <citation type="submission" date="2016-06" db="UniProtKB">
        <authorList>
            <consortium name="WormBaseParasite"/>
        </authorList>
    </citation>
    <scope>IDENTIFICATION</scope>
</reference>
<keyword evidence="1" id="KW-0217">Developmental protein</keyword>
<dbReference type="InterPro" id="IPR001313">
    <property type="entry name" value="Pumilio_RNA-bd_rpt"/>
</dbReference>
<dbReference type="Pfam" id="PF00806">
    <property type="entry name" value="PUF"/>
    <property type="match status" value="1"/>
</dbReference>
<evidence type="ECO:0000259" key="5">
    <source>
        <dbReference type="PROSITE" id="PS50303"/>
    </source>
</evidence>
<keyword evidence="2" id="KW-0677">Repeat</keyword>
<protein>
    <submittedName>
        <fullName evidence="8">PUM-HD domain-containing protein</fullName>
    </submittedName>
</protein>
<evidence type="ECO:0000313" key="7">
    <source>
        <dbReference type="Proteomes" id="UP000271098"/>
    </source>
</evidence>
<dbReference type="GO" id="GO:0010608">
    <property type="term" value="P:post-transcriptional regulation of gene expression"/>
    <property type="evidence" value="ECO:0007669"/>
    <property type="project" value="TreeGrafter"/>
</dbReference>
<dbReference type="GO" id="GO:0030154">
    <property type="term" value="P:cell differentiation"/>
    <property type="evidence" value="ECO:0007669"/>
    <property type="project" value="UniProtKB-KW"/>
</dbReference>
<evidence type="ECO:0000313" key="8">
    <source>
        <dbReference type="WBParaSite" id="GPUH_0000509201-mRNA-1"/>
    </source>
</evidence>
<dbReference type="InterPro" id="IPR011989">
    <property type="entry name" value="ARM-like"/>
</dbReference>
<name>A0A183D8P4_9BILA</name>
<evidence type="ECO:0000313" key="6">
    <source>
        <dbReference type="EMBL" id="VDK48954.1"/>
    </source>
</evidence>
<feature type="repeat" description="Pumilio" evidence="4">
    <location>
        <begin position="101"/>
        <end position="137"/>
    </location>
</feature>
<evidence type="ECO:0000256" key="4">
    <source>
        <dbReference type="PROSITE-ProRule" id="PRU00317"/>
    </source>
</evidence>
<dbReference type="WBParaSite" id="GPUH_0000509201-mRNA-1">
    <property type="protein sequence ID" value="GPUH_0000509201-mRNA-1"/>
    <property type="gene ID" value="GPUH_0000509201"/>
</dbReference>
<dbReference type="GO" id="GO:0005634">
    <property type="term" value="C:nucleus"/>
    <property type="evidence" value="ECO:0007669"/>
    <property type="project" value="TreeGrafter"/>
</dbReference>
<dbReference type="GO" id="GO:0003730">
    <property type="term" value="F:mRNA 3'-UTR binding"/>
    <property type="evidence" value="ECO:0007669"/>
    <property type="project" value="TreeGrafter"/>
</dbReference>
<dbReference type="Proteomes" id="UP000271098">
    <property type="component" value="Unassembled WGS sequence"/>
</dbReference>